<accession>A0AAU9P882</accession>
<proteinExistence type="predicted"/>
<name>A0AAU9P882_9ASTR</name>
<sequence length="83" mass="9362">MNNCSRRRETECINNRRPLRTTPSLRDSIALLKISWHFTSNGSTRSLNVCLTTNGAVLILNEEKLVAIELAFNCLLVSNQTLD</sequence>
<evidence type="ECO:0000313" key="2">
    <source>
        <dbReference type="Proteomes" id="UP001157418"/>
    </source>
</evidence>
<protein>
    <submittedName>
        <fullName evidence="1">Uncharacterized protein</fullName>
    </submittedName>
</protein>
<comment type="caution">
    <text evidence="1">The sequence shown here is derived from an EMBL/GenBank/DDBJ whole genome shotgun (WGS) entry which is preliminary data.</text>
</comment>
<reference evidence="1 2" key="1">
    <citation type="submission" date="2022-01" db="EMBL/GenBank/DDBJ databases">
        <authorList>
            <person name="Xiong W."/>
            <person name="Schranz E."/>
        </authorList>
    </citation>
    <scope>NUCLEOTIDE SEQUENCE [LARGE SCALE GENOMIC DNA]</scope>
</reference>
<dbReference type="Proteomes" id="UP001157418">
    <property type="component" value="Unassembled WGS sequence"/>
</dbReference>
<organism evidence="1 2">
    <name type="scientific">Lactuca virosa</name>
    <dbReference type="NCBI Taxonomy" id="75947"/>
    <lineage>
        <taxon>Eukaryota</taxon>
        <taxon>Viridiplantae</taxon>
        <taxon>Streptophyta</taxon>
        <taxon>Embryophyta</taxon>
        <taxon>Tracheophyta</taxon>
        <taxon>Spermatophyta</taxon>
        <taxon>Magnoliopsida</taxon>
        <taxon>eudicotyledons</taxon>
        <taxon>Gunneridae</taxon>
        <taxon>Pentapetalae</taxon>
        <taxon>asterids</taxon>
        <taxon>campanulids</taxon>
        <taxon>Asterales</taxon>
        <taxon>Asteraceae</taxon>
        <taxon>Cichorioideae</taxon>
        <taxon>Cichorieae</taxon>
        <taxon>Lactucinae</taxon>
        <taxon>Lactuca</taxon>
    </lineage>
</organism>
<dbReference type="AlphaFoldDB" id="A0AAU9P882"/>
<gene>
    <name evidence="1" type="ORF">LVIROSA_LOCUS32042</name>
</gene>
<dbReference type="EMBL" id="CAKMRJ010005523">
    <property type="protein sequence ID" value="CAH1446344.1"/>
    <property type="molecule type" value="Genomic_DNA"/>
</dbReference>
<keyword evidence="2" id="KW-1185">Reference proteome</keyword>
<evidence type="ECO:0000313" key="1">
    <source>
        <dbReference type="EMBL" id="CAH1446344.1"/>
    </source>
</evidence>